<dbReference type="Proteomes" id="UP000466586">
    <property type="component" value="Unassembled WGS sequence"/>
</dbReference>
<dbReference type="InterPro" id="IPR012902">
    <property type="entry name" value="N_methyl_site"/>
</dbReference>
<sequence>MRKICKGKVRAFTLFELTVAMLLTAIVTALAYSAYRYVGKAYLEFNRKGHDAAELLVTNKQLVYDLNRATAARLTDEDLILRDASGEISYRVMDSLLIRKQYDLREDTLCRSASRLLGRFGGKDVSAGLTDVLVVPVSVSGYEVPFSLTKDYSAEELMNMDHTNNF</sequence>
<dbReference type="Pfam" id="PF07963">
    <property type="entry name" value="N_methyl"/>
    <property type="match status" value="1"/>
</dbReference>
<dbReference type="AlphaFoldDB" id="A0A7K1Y739"/>
<comment type="caution">
    <text evidence="2">The sequence shown here is derived from an EMBL/GenBank/DDBJ whole genome shotgun (WGS) entry which is preliminary data.</text>
</comment>
<evidence type="ECO:0008006" key="4">
    <source>
        <dbReference type="Google" id="ProtNLM"/>
    </source>
</evidence>
<keyword evidence="1" id="KW-1133">Transmembrane helix</keyword>
<protein>
    <recommendedName>
        <fullName evidence="4">Prepilin-type N-terminal cleavage/methylation domain-containing protein</fullName>
    </recommendedName>
</protein>
<feature type="transmembrane region" description="Helical" evidence="1">
    <location>
        <begin position="12"/>
        <end position="35"/>
    </location>
</feature>
<keyword evidence="3" id="KW-1185">Reference proteome</keyword>
<dbReference type="RefSeq" id="WP_160843562.1">
    <property type="nucleotide sequence ID" value="NZ_WVHT01000002.1"/>
</dbReference>
<keyword evidence="1" id="KW-0812">Transmembrane</keyword>
<evidence type="ECO:0000313" key="2">
    <source>
        <dbReference type="EMBL" id="MXV50385.1"/>
    </source>
</evidence>
<evidence type="ECO:0000256" key="1">
    <source>
        <dbReference type="SAM" id="Phobius"/>
    </source>
</evidence>
<keyword evidence="1" id="KW-0472">Membrane</keyword>
<accession>A0A7K1Y739</accession>
<gene>
    <name evidence="2" type="ORF">GS399_05320</name>
</gene>
<evidence type="ECO:0000313" key="3">
    <source>
        <dbReference type="Proteomes" id="UP000466586"/>
    </source>
</evidence>
<organism evidence="2 3">
    <name type="scientific">Hufsiella arboris</name>
    <dbReference type="NCBI Taxonomy" id="2695275"/>
    <lineage>
        <taxon>Bacteria</taxon>
        <taxon>Pseudomonadati</taxon>
        <taxon>Bacteroidota</taxon>
        <taxon>Sphingobacteriia</taxon>
        <taxon>Sphingobacteriales</taxon>
        <taxon>Sphingobacteriaceae</taxon>
        <taxon>Hufsiella</taxon>
    </lineage>
</organism>
<name>A0A7K1Y739_9SPHI</name>
<dbReference type="EMBL" id="WVHT01000002">
    <property type="protein sequence ID" value="MXV50385.1"/>
    <property type="molecule type" value="Genomic_DNA"/>
</dbReference>
<proteinExistence type="predicted"/>
<reference evidence="2 3" key="1">
    <citation type="submission" date="2019-11" db="EMBL/GenBank/DDBJ databases">
        <title>Pedobacter sp. HMF7647 Genome sequencing and assembly.</title>
        <authorList>
            <person name="Kang H."/>
            <person name="Kim H."/>
            <person name="Joh K."/>
        </authorList>
    </citation>
    <scope>NUCLEOTIDE SEQUENCE [LARGE SCALE GENOMIC DNA]</scope>
    <source>
        <strain evidence="2 3">HMF7647</strain>
    </source>
</reference>